<keyword evidence="3" id="KW-0408">Iron</keyword>
<evidence type="ECO:0000256" key="3">
    <source>
        <dbReference type="ARBA" id="ARBA00023004"/>
    </source>
</evidence>
<dbReference type="RefSeq" id="WP_083627458.1">
    <property type="nucleotide sequence ID" value="NZ_FPAM01000012.1"/>
</dbReference>
<dbReference type="InterPro" id="IPR036922">
    <property type="entry name" value="Rieske_2Fe-2S_sf"/>
</dbReference>
<proteinExistence type="predicted"/>
<evidence type="ECO:0000259" key="5">
    <source>
        <dbReference type="PROSITE" id="PS51296"/>
    </source>
</evidence>
<dbReference type="EMBL" id="MPPL01000001">
    <property type="protein sequence ID" value="OKS88318.1"/>
    <property type="molecule type" value="Genomic_DNA"/>
</dbReference>
<keyword evidence="2" id="KW-0479">Metal-binding</keyword>
<evidence type="ECO:0000313" key="6">
    <source>
        <dbReference type="EMBL" id="OKS88318.1"/>
    </source>
</evidence>
<comment type="caution">
    <text evidence="6">The sequence shown here is derived from an EMBL/GenBank/DDBJ whole genome shotgun (WGS) entry which is preliminary data.</text>
</comment>
<dbReference type="STRING" id="1302689.RG47T_3784"/>
<feature type="domain" description="Rieske" evidence="5">
    <location>
        <begin position="62"/>
        <end position="137"/>
    </location>
</feature>
<dbReference type="OrthoDB" id="1201186at2"/>
<evidence type="ECO:0000256" key="1">
    <source>
        <dbReference type="ARBA" id="ARBA00022714"/>
    </source>
</evidence>
<dbReference type="SUPFAM" id="SSF50022">
    <property type="entry name" value="ISP domain"/>
    <property type="match status" value="1"/>
</dbReference>
<dbReference type="Proteomes" id="UP000186720">
    <property type="component" value="Unassembled WGS sequence"/>
</dbReference>
<protein>
    <recommendedName>
        <fullName evidence="5">Rieske domain-containing protein</fullName>
    </recommendedName>
</protein>
<dbReference type="Gene3D" id="2.102.10.10">
    <property type="entry name" value="Rieske [2Fe-2S] iron-sulphur domain"/>
    <property type="match status" value="1"/>
</dbReference>
<dbReference type="InterPro" id="IPR017941">
    <property type="entry name" value="Rieske_2Fe-2S"/>
</dbReference>
<dbReference type="GO" id="GO:0046872">
    <property type="term" value="F:metal ion binding"/>
    <property type="evidence" value="ECO:0007669"/>
    <property type="project" value="UniProtKB-KW"/>
</dbReference>
<accession>A0A1Q6A2U3</accession>
<keyword evidence="1" id="KW-0001">2Fe-2S</keyword>
<name>A0A1Q6A2U3_9SPHI</name>
<organism evidence="6 7">
    <name type="scientific">Mucilaginibacter polytrichastri</name>
    <dbReference type="NCBI Taxonomy" id="1302689"/>
    <lineage>
        <taxon>Bacteria</taxon>
        <taxon>Pseudomonadati</taxon>
        <taxon>Bacteroidota</taxon>
        <taxon>Sphingobacteriia</taxon>
        <taxon>Sphingobacteriales</taxon>
        <taxon>Sphingobacteriaceae</taxon>
        <taxon>Mucilaginibacter</taxon>
    </lineage>
</organism>
<dbReference type="GO" id="GO:0051537">
    <property type="term" value="F:2 iron, 2 sulfur cluster binding"/>
    <property type="evidence" value="ECO:0007669"/>
    <property type="project" value="UniProtKB-KW"/>
</dbReference>
<evidence type="ECO:0000313" key="7">
    <source>
        <dbReference type="Proteomes" id="UP000186720"/>
    </source>
</evidence>
<gene>
    <name evidence="6" type="ORF">RG47T_3784</name>
</gene>
<reference evidence="6 7" key="1">
    <citation type="submission" date="2016-11" db="EMBL/GenBank/DDBJ databases">
        <title>Whole Genome Sequencing of Mucilaginibacter polytrichastri RG4-7(T) isolated from the moss sample.</title>
        <authorList>
            <person name="Li Y."/>
        </authorList>
    </citation>
    <scope>NUCLEOTIDE SEQUENCE [LARGE SCALE GENOMIC DNA]</scope>
    <source>
        <strain evidence="6 7">RG4-7</strain>
    </source>
</reference>
<sequence length="139" mass="14643">MMQRLGLLLIGVLGLISCGKDNSSGIPNVSVNFQSPISDPRYIKLNSVGGAVTVSGYGVAGLVLYHNPDGSYEAFDRCSSYQPEKKCAVTIDNTGFQVDDPCSGSKFSLADGTPVKGPASRSLKSYSIQVANNTIFVSN</sequence>
<dbReference type="AlphaFoldDB" id="A0A1Q6A2U3"/>
<keyword evidence="7" id="KW-1185">Reference proteome</keyword>
<evidence type="ECO:0000256" key="4">
    <source>
        <dbReference type="ARBA" id="ARBA00023014"/>
    </source>
</evidence>
<evidence type="ECO:0000256" key="2">
    <source>
        <dbReference type="ARBA" id="ARBA00022723"/>
    </source>
</evidence>
<keyword evidence="4" id="KW-0411">Iron-sulfur</keyword>
<dbReference type="PROSITE" id="PS51257">
    <property type="entry name" value="PROKAR_LIPOPROTEIN"/>
    <property type="match status" value="1"/>
</dbReference>
<dbReference type="PROSITE" id="PS51296">
    <property type="entry name" value="RIESKE"/>
    <property type="match status" value="1"/>
</dbReference>